<organism evidence="2 3">
    <name type="scientific">Oceanotoga teriensis</name>
    <dbReference type="NCBI Taxonomy" id="515440"/>
    <lineage>
        <taxon>Bacteria</taxon>
        <taxon>Thermotogati</taxon>
        <taxon>Thermotogota</taxon>
        <taxon>Thermotogae</taxon>
        <taxon>Petrotogales</taxon>
        <taxon>Petrotogaceae</taxon>
        <taxon>Oceanotoga</taxon>
    </lineage>
</organism>
<keyword evidence="1" id="KW-0812">Transmembrane</keyword>
<keyword evidence="1" id="KW-0472">Membrane</keyword>
<comment type="caution">
    <text evidence="2">The sequence shown here is derived from an EMBL/GenBank/DDBJ whole genome shotgun (WGS) entry which is preliminary data.</text>
</comment>
<accession>A0AA45C738</accession>
<feature type="transmembrane region" description="Helical" evidence="1">
    <location>
        <begin position="39"/>
        <end position="62"/>
    </location>
</feature>
<evidence type="ECO:0000256" key="1">
    <source>
        <dbReference type="SAM" id="Phobius"/>
    </source>
</evidence>
<protein>
    <submittedName>
        <fullName evidence="2">Uncharacterized protein DUF1475</fullName>
    </submittedName>
</protein>
<keyword evidence="1" id="KW-1133">Transmembrane helix</keyword>
<evidence type="ECO:0000313" key="3">
    <source>
        <dbReference type="Proteomes" id="UP000245921"/>
    </source>
</evidence>
<feature type="transmembrane region" description="Helical" evidence="1">
    <location>
        <begin position="5"/>
        <end position="27"/>
    </location>
</feature>
<gene>
    <name evidence="2" type="ORF">C7380_10725</name>
</gene>
<keyword evidence="3" id="KW-1185">Reference proteome</keyword>
<dbReference type="Proteomes" id="UP000245921">
    <property type="component" value="Unassembled WGS sequence"/>
</dbReference>
<dbReference type="EMBL" id="QGGI01000007">
    <property type="protein sequence ID" value="PWJ95070.1"/>
    <property type="molecule type" value="Genomic_DNA"/>
</dbReference>
<sequence>MKKTILIWSITLFLIMVLTLIYGFWFGDFFQEGNILLGIAWGIVSLIDVYVGFLIMVFWVIYRENTLMAKILWSIGFLILGNVLVLLYIIKNVFESNGDMKIFFGGNKLK</sequence>
<evidence type="ECO:0000313" key="2">
    <source>
        <dbReference type="EMBL" id="PWJ95070.1"/>
    </source>
</evidence>
<dbReference type="RefSeq" id="WP_109604608.1">
    <property type="nucleotide sequence ID" value="NZ_JAMHJO010000002.1"/>
</dbReference>
<dbReference type="AlphaFoldDB" id="A0AA45C738"/>
<name>A0AA45C738_9BACT</name>
<reference evidence="2 3" key="1">
    <citation type="submission" date="2018-05" db="EMBL/GenBank/DDBJ databases">
        <title>Genomic Encyclopedia of Type Strains, Phase IV (KMG-IV): sequencing the most valuable type-strain genomes for metagenomic binning, comparative biology and taxonomic classification.</title>
        <authorList>
            <person name="Goeker M."/>
        </authorList>
    </citation>
    <scope>NUCLEOTIDE SEQUENCE [LARGE SCALE GENOMIC DNA]</scope>
    <source>
        <strain evidence="2 3">DSM 24906</strain>
    </source>
</reference>
<feature type="transmembrane region" description="Helical" evidence="1">
    <location>
        <begin position="71"/>
        <end position="90"/>
    </location>
</feature>
<proteinExistence type="predicted"/>